<gene>
    <name evidence="4" type="ORF">COX08_01010</name>
</gene>
<feature type="domain" description="Response regulatory" evidence="3">
    <location>
        <begin position="2"/>
        <end position="118"/>
    </location>
</feature>
<dbReference type="SMART" id="SM00448">
    <property type="entry name" value="REC"/>
    <property type="match status" value="1"/>
</dbReference>
<dbReference type="GO" id="GO:0000160">
    <property type="term" value="P:phosphorelay signal transduction system"/>
    <property type="evidence" value="ECO:0007669"/>
    <property type="project" value="InterPro"/>
</dbReference>
<evidence type="ECO:0000259" key="3">
    <source>
        <dbReference type="PROSITE" id="PS50110"/>
    </source>
</evidence>
<proteinExistence type="predicted"/>
<protein>
    <recommendedName>
        <fullName evidence="3">Response regulatory domain-containing protein</fullName>
    </recommendedName>
</protein>
<dbReference type="SUPFAM" id="SSF52172">
    <property type="entry name" value="CheY-like"/>
    <property type="match status" value="1"/>
</dbReference>
<feature type="modified residue" description="4-aspartylphosphate" evidence="2">
    <location>
        <position position="51"/>
    </location>
</feature>
<dbReference type="Gene3D" id="3.40.50.2300">
    <property type="match status" value="1"/>
</dbReference>
<dbReference type="AlphaFoldDB" id="A0A2H0B6Y7"/>
<dbReference type="Pfam" id="PF00072">
    <property type="entry name" value="Response_reg"/>
    <property type="match status" value="1"/>
</dbReference>
<sequence>MRIFIVDDDLDKAGQYKAELENNGFIVDIIFRFEDVLEKAINLRPDLIYLDLLIPNRDGFRLCQSLKQHPVTRDIPVIFLTKLGNMEFVNKGINLGAADYLLKASTNSQKLLNITRKHLISISARFHDQLH</sequence>
<dbReference type="InterPro" id="IPR001789">
    <property type="entry name" value="Sig_transdc_resp-reg_receiver"/>
</dbReference>
<evidence type="ECO:0000256" key="1">
    <source>
        <dbReference type="ARBA" id="ARBA00022553"/>
    </source>
</evidence>
<dbReference type="PROSITE" id="PS50110">
    <property type="entry name" value="RESPONSE_REGULATORY"/>
    <property type="match status" value="1"/>
</dbReference>
<keyword evidence="1 2" id="KW-0597">Phosphoprotein</keyword>
<accession>A0A2H0B6Y7</accession>
<dbReference type="InterPro" id="IPR050595">
    <property type="entry name" value="Bact_response_regulator"/>
</dbReference>
<evidence type="ECO:0000256" key="2">
    <source>
        <dbReference type="PROSITE-ProRule" id="PRU00169"/>
    </source>
</evidence>
<evidence type="ECO:0000313" key="5">
    <source>
        <dbReference type="Proteomes" id="UP000229459"/>
    </source>
</evidence>
<dbReference type="PANTHER" id="PTHR44591:SF3">
    <property type="entry name" value="RESPONSE REGULATORY DOMAIN-CONTAINING PROTEIN"/>
    <property type="match status" value="1"/>
</dbReference>
<dbReference type="EMBL" id="PCSR01000022">
    <property type="protein sequence ID" value="PIP53435.1"/>
    <property type="molecule type" value="Genomic_DNA"/>
</dbReference>
<dbReference type="Proteomes" id="UP000229459">
    <property type="component" value="Unassembled WGS sequence"/>
</dbReference>
<comment type="caution">
    <text evidence="4">The sequence shown here is derived from an EMBL/GenBank/DDBJ whole genome shotgun (WGS) entry which is preliminary data.</text>
</comment>
<name>A0A2H0B6Y7_9BACT</name>
<dbReference type="InterPro" id="IPR011006">
    <property type="entry name" value="CheY-like_superfamily"/>
</dbReference>
<dbReference type="PANTHER" id="PTHR44591">
    <property type="entry name" value="STRESS RESPONSE REGULATOR PROTEIN 1"/>
    <property type="match status" value="1"/>
</dbReference>
<evidence type="ECO:0000313" key="4">
    <source>
        <dbReference type="EMBL" id="PIP53435.1"/>
    </source>
</evidence>
<reference evidence="4 5" key="1">
    <citation type="submission" date="2017-09" db="EMBL/GenBank/DDBJ databases">
        <title>Depth-based differentiation of microbial function through sediment-hosted aquifers and enrichment of novel symbionts in the deep terrestrial subsurface.</title>
        <authorList>
            <person name="Probst A.J."/>
            <person name="Ladd B."/>
            <person name="Jarett J.K."/>
            <person name="Geller-Mcgrath D.E."/>
            <person name="Sieber C.M."/>
            <person name="Emerson J.B."/>
            <person name="Anantharaman K."/>
            <person name="Thomas B.C."/>
            <person name="Malmstrom R."/>
            <person name="Stieglmeier M."/>
            <person name="Klingl A."/>
            <person name="Woyke T."/>
            <person name="Ryan C.M."/>
            <person name="Banfield J.F."/>
        </authorList>
    </citation>
    <scope>NUCLEOTIDE SEQUENCE [LARGE SCALE GENOMIC DNA]</scope>
    <source>
        <strain evidence="4">CG23_combo_of_CG06-09_8_20_14_all_34_8</strain>
    </source>
</reference>
<organism evidence="4 5">
    <name type="scientific">Candidatus Beckwithbacteria bacterium CG23_combo_of_CG06-09_8_20_14_all_34_8</name>
    <dbReference type="NCBI Taxonomy" id="1974497"/>
    <lineage>
        <taxon>Bacteria</taxon>
        <taxon>Candidatus Beckwithiibacteriota</taxon>
    </lineage>
</organism>